<proteinExistence type="inferred from homology"/>
<evidence type="ECO:0000256" key="8">
    <source>
        <dbReference type="ARBA" id="ARBA00022658"/>
    </source>
</evidence>
<evidence type="ECO:0000256" key="9">
    <source>
        <dbReference type="ARBA" id="ARBA00022679"/>
    </source>
</evidence>
<keyword evidence="8" id="KW-0344">Guanine-nucleotide releasing factor</keyword>
<keyword evidence="16" id="KW-1185">Reference proteome</keyword>
<organism evidence="15 16">
    <name type="scientific">Oopsacas minuta</name>
    <dbReference type="NCBI Taxonomy" id="111878"/>
    <lineage>
        <taxon>Eukaryota</taxon>
        <taxon>Metazoa</taxon>
        <taxon>Porifera</taxon>
        <taxon>Hexactinellida</taxon>
        <taxon>Hexasterophora</taxon>
        <taxon>Lyssacinosida</taxon>
        <taxon>Leucopsacidae</taxon>
        <taxon>Oopsacas</taxon>
    </lineage>
</organism>
<dbReference type="InterPro" id="IPR058865">
    <property type="entry name" value="GDPGP1_C"/>
</dbReference>
<evidence type="ECO:0000256" key="5">
    <source>
        <dbReference type="ARBA" id="ARBA00012507"/>
    </source>
</evidence>
<evidence type="ECO:0000256" key="7">
    <source>
        <dbReference type="ARBA" id="ARBA00022490"/>
    </source>
</evidence>
<evidence type="ECO:0000256" key="6">
    <source>
        <dbReference type="ARBA" id="ARBA00018857"/>
    </source>
</evidence>
<evidence type="ECO:0000256" key="3">
    <source>
        <dbReference type="ARBA" id="ARBA00004496"/>
    </source>
</evidence>
<dbReference type="EMBL" id="JAKMXF010000038">
    <property type="protein sequence ID" value="KAI6660193.1"/>
    <property type="molecule type" value="Genomic_DNA"/>
</dbReference>
<evidence type="ECO:0000256" key="4">
    <source>
        <dbReference type="ARBA" id="ARBA00006451"/>
    </source>
</evidence>
<evidence type="ECO:0000256" key="10">
    <source>
        <dbReference type="ARBA" id="ARBA00022695"/>
    </source>
</evidence>
<dbReference type="GO" id="GO:0005085">
    <property type="term" value="F:guanyl-nucleotide exchange factor activity"/>
    <property type="evidence" value="ECO:0007669"/>
    <property type="project" value="UniProtKB-KW"/>
</dbReference>
<dbReference type="GO" id="GO:0016787">
    <property type="term" value="F:hydrolase activity"/>
    <property type="evidence" value="ECO:0007669"/>
    <property type="project" value="UniProtKB-KW"/>
</dbReference>
<keyword evidence="7" id="KW-0963">Cytoplasm</keyword>
<feature type="domain" description="GDPGP1-like C-terminal" evidence="13">
    <location>
        <begin position="194"/>
        <end position="321"/>
    </location>
</feature>
<sequence length="328" mass="37639">MTVELKWADIEDFDKIIKDLWTKSEYLIWLDLNTIRSRTLIGNYSIVLVDNKGRFETRRKPPTFIKLTQEFSEDGFNFNKIQSKERMLTISHLDMQIPKDNLEIVINVSPIFKYHSLIIPYPLENKPQIMDQFSLRIILDIAMKSADPNMVIIGNSLLAHATVNHLHFHLLYPEFSPACSRAEGDHPFISTCRELIGYFFQGFLMVVTNDNVNAVKSDLVMIIEVLIQKDIPHNIVFCKRHDKATLVLVFPRNSTVHMQKSHGKPCEHKVPFFVAACELAGIIPVTDGFDDLTESDCVSIVKESMLDDIIYKEIIQDIKIIITKASTC</sequence>
<evidence type="ECO:0000256" key="2">
    <source>
        <dbReference type="ARBA" id="ARBA00003049"/>
    </source>
</evidence>
<keyword evidence="11" id="KW-0547">Nucleotide-binding</keyword>
<evidence type="ECO:0000313" key="15">
    <source>
        <dbReference type="EMBL" id="KAI6660193.1"/>
    </source>
</evidence>
<dbReference type="GO" id="GO:0005737">
    <property type="term" value="C:cytoplasm"/>
    <property type="evidence" value="ECO:0007669"/>
    <property type="project" value="UniProtKB-SubCell"/>
</dbReference>
<keyword evidence="12" id="KW-0378">Hydrolase</keyword>
<evidence type="ECO:0000313" key="16">
    <source>
        <dbReference type="Proteomes" id="UP001165289"/>
    </source>
</evidence>
<dbReference type="InterPro" id="IPR036265">
    <property type="entry name" value="HIT-like_sf"/>
</dbReference>
<dbReference type="Pfam" id="PF26217">
    <property type="entry name" value="GDPGP1_N"/>
    <property type="match status" value="1"/>
</dbReference>
<comment type="similarity">
    <text evidence="4">Belongs to the GDPGP1 family.</text>
</comment>
<dbReference type="EC" id="2.7.7.78" evidence="5"/>
<keyword evidence="9" id="KW-0808">Transferase</keyword>
<accession>A0AAV7KFX8</accession>
<dbReference type="Pfam" id="PF26216">
    <property type="entry name" value="GDPGP1_C"/>
    <property type="match status" value="1"/>
</dbReference>
<dbReference type="InterPro" id="IPR026506">
    <property type="entry name" value="GDPGP"/>
</dbReference>
<comment type="function">
    <text evidence="2">Specific and highly efficient GDP-D-glucose phosphorylase regulating the levels of GDP-D-glucose in cells.</text>
</comment>
<dbReference type="GO" id="GO:0080048">
    <property type="term" value="F:GDP-D-glucose phosphorylase activity"/>
    <property type="evidence" value="ECO:0007669"/>
    <property type="project" value="UniProtKB-EC"/>
</dbReference>
<evidence type="ECO:0000259" key="13">
    <source>
        <dbReference type="Pfam" id="PF26216"/>
    </source>
</evidence>
<dbReference type="PANTHER" id="PTHR20884">
    <property type="entry name" value="GDP-D-GLUCOSE PHOSPHORYLASE 1"/>
    <property type="match status" value="1"/>
</dbReference>
<dbReference type="GO" id="GO:0000166">
    <property type="term" value="F:nucleotide binding"/>
    <property type="evidence" value="ECO:0007669"/>
    <property type="project" value="UniProtKB-KW"/>
</dbReference>
<dbReference type="GO" id="GO:0006006">
    <property type="term" value="P:glucose metabolic process"/>
    <property type="evidence" value="ECO:0007669"/>
    <property type="project" value="TreeGrafter"/>
</dbReference>
<comment type="caution">
    <text evidence="15">The sequence shown here is derived from an EMBL/GenBank/DDBJ whole genome shotgun (WGS) entry which is preliminary data.</text>
</comment>
<evidence type="ECO:0000259" key="14">
    <source>
        <dbReference type="Pfam" id="PF26217"/>
    </source>
</evidence>
<comment type="catalytic activity">
    <reaction evidence="1">
        <text>GDP-alpha-D-glucose + phosphate = alpha-D-glucose 1-phosphate + GDP + H(+)</text>
        <dbReference type="Rhea" id="RHEA:30387"/>
        <dbReference type="ChEBI" id="CHEBI:15378"/>
        <dbReference type="ChEBI" id="CHEBI:43474"/>
        <dbReference type="ChEBI" id="CHEBI:58189"/>
        <dbReference type="ChEBI" id="CHEBI:58601"/>
        <dbReference type="ChEBI" id="CHEBI:62230"/>
        <dbReference type="EC" id="2.7.7.78"/>
    </reaction>
</comment>
<evidence type="ECO:0000256" key="12">
    <source>
        <dbReference type="ARBA" id="ARBA00022801"/>
    </source>
</evidence>
<gene>
    <name evidence="15" type="ORF">LOD99_10471</name>
</gene>
<dbReference type="AlphaFoldDB" id="A0AAV7KFX8"/>
<reference evidence="15 16" key="1">
    <citation type="journal article" date="2023" name="BMC Biol.">
        <title>The compact genome of the sponge Oopsacas minuta (Hexactinellida) is lacking key metazoan core genes.</title>
        <authorList>
            <person name="Santini S."/>
            <person name="Schenkelaars Q."/>
            <person name="Jourda C."/>
            <person name="Duchesne M."/>
            <person name="Belahbib H."/>
            <person name="Rocher C."/>
            <person name="Selva M."/>
            <person name="Riesgo A."/>
            <person name="Vervoort M."/>
            <person name="Leys S.P."/>
            <person name="Kodjabachian L."/>
            <person name="Le Bivic A."/>
            <person name="Borchiellini C."/>
            <person name="Claverie J.M."/>
            <person name="Renard E."/>
        </authorList>
    </citation>
    <scope>NUCLEOTIDE SEQUENCE [LARGE SCALE GENOMIC DNA]</scope>
    <source>
        <strain evidence="15">SPO-2</strain>
    </source>
</reference>
<evidence type="ECO:0000256" key="11">
    <source>
        <dbReference type="ARBA" id="ARBA00022741"/>
    </source>
</evidence>
<dbReference type="SUPFAM" id="SSF54197">
    <property type="entry name" value="HIT-like"/>
    <property type="match status" value="1"/>
</dbReference>
<evidence type="ECO:0000256" key="1">
    <source>
        <dbReference type="ARBA" id="ARBA00000063"/>
    </source>
</evidence>
<feature type="domain" description="GDPGP1-like N-terminal" evidence="14">
    <location>
        <begin position="13"/>
        <end position="170"/>
    </location>
</feature>
<keyword evidence="10" id="KW-0548">Nucleotidyltransferase</keyword>
<dbReference type="PANTHER" id="PTHR20884:SF8">
    <property type="entry name" value="GDP-D-GLUCOSE PHOSPHORYLASE 1"/>
    <property type="match status" value="1"/>
</dbReference>
<protein>
    <recommendedName>
        <fullName evidence="6">GDP-D-glucose phosphorylase 1</fullName>
        <ecNumber evidence="5">2.7.7.78</ecNumber>
    </recommendedName>
</protein>
<dbReference type="InterPro" id="IPR058866">
    <property type="entry name" value="GDPGP1_N"/>
</dbReference>
<comment type="subcellular location">
    <subcellularLocation>
        <location evidence="3">Cytoplasm</location>
    </subcellularLocation>
</comment>
<name>A0AAV7KFX8_9METZ</name>
<dbReference type="Proteomes" id="UP001165289">
    <property type="component" value="Unassembled WGS sequence"/>
</dbReference>